<dbReference type="OrthoDB" id="4951845at2759"/>
<dbReference type="InParanoid" id="A0A409VJJ1"/>
<dbReference type="Pfam" id="PF13409">
    <property type="entry name" value="GST_N_2"/>
    <property type="match status" value="3"/>
</dbReference>
<dbReference type="AlphaFoldDB" id="A0A409VJJ1"/>
<dbReference type="EMBL" id="NHYE01005631">
    <property type="protein sequence ID" value="PPQ66415.1"/>
    <property type="molecule type" value="Genomic_DNA"/>
</dbReference>
<evidence type="ECO:0000313" key="3">
    <source>
        <dbReference type="Proteomes" id="UP000284706"/>
    </source>
</evidence>
<name>A0A409VJJ1_9AGAR</name>
<dbReference type="Proteomes" id="UP000284706">
    <property type="component" value="Unassembled WGS sequence"/>
</dbReference>
<dbReference type="GO" id="GO:0006559">
    <property type="term" value="P:L-phenylalanine catabolic process"/>
    <property type="evidence" value="ECO:0007669"/>
    <property type="project" value="TreeGrafter"/>
</dbReference>
<dbReference type="CDD" id="cd00299">
    <property type="entry name" value="GST_C_family"/>
    <property type="match status" value="1"/>
</dbReference>
<evidence type="ECO:0000259" key="1">
    <source>
        <dbReference type="PROSITE" id="PS50404"/>
    </source>
</evidence>
<feature type="domain" description="GST N-terminal" evidence="1">
    <location>
        <begin position="8"/>
        <end position="100"/>
    </location>
</feature>
<dbReference type="PANTHER" id="PTHR42673:SF4">
    <property type="entry name" value="MALEYLACETOACETATE ISOMERASE"/>
    <property type="match status" value="1"/>
</dbReference>
<feature type="domain" description="GST N-terminal" evidence="1">
    <location>
        <begin position="249"/>
        <end position="326"/>
    </location>
</feature>
<dbReference type="SUPFAM" id="SSF52833">
    <property type="entry name" value="Thioredoxin-like"/>
    <property type="match status" value="4"/>
</dbReference>
<dbReference type="GO" id="GO:0004364">
    <property type="term" value="F:glutathione transferase activity"/>
    <property type="evidence" value="ECO:0007669"/>
    <property type="project" value="TreeGrafter"/>
</dbReference>
<dbReference type="PROSITE" id="PS50404">
    <property type="entry name" value="GST_NTER"/>
    <property type="match status" value="2"/>
</dbReference>
<dbReference type="SUPFAM" id="SSF47616">
    <property type="entry name" value="GST C-terminal domain-like"/>
    <property type="match status" value="4"/>
</dbReference>
<dbReference type="PANTHER" id="PTHR42673">
    <property type="entry name" value="MALEYLACETOACETATE ISOMERASE"/>
    <property type="match status" value="1"/>
</dbReference>
<dbReference type="InterPro" id="IPR036249">
    <property type="entry name" value="Thioredoxin-like_sf"/>
</dbReference>
<dbReference type="InterPro" id="IPR004045">
    <property type="entry name" value="Glutathione_S-Trfase_N"/>
</dbReference>
<dbReference type="InterPro" id="IPR036282">
    <property type="entry name" value="Glutathione-S-Trfase_C_sf"/>
</dbReference>
<sequence>MTIILYDIPSAYKENTFSPNTWKGRLALNYRGIPFEVQWVELPDIEPLSKKLGIAPTGMKYDGSGPYYSLPAIHDTSTGVYIANSIQIAEYLEKTYPDTNLPSLFPNNTLPLHAAFDVAFENVIRPLYSFGLPLTYRNLNPSSAEYYHQTRKKWYGTTMEDMFPTGDRAVTQWDAVKAAWSKIGGWYAKSGSNGLFILGQHPSWADFIVASYIFWTRTLFGEESSQWNDLVAWHDGRWKRILEELDKYFVVELTLNFKGLSYRTEFIELPDIEAFYKKNGIAPVEKKVDGSPFYTLPVIYDPSTDKFVADTLLIAEYLDKTYPDTPTLFPDNTLPLQASFGPALNATIVPSIIGFLVPLVCSRLNPVSAKFFRETRESVAGVPYEALAFKEEVADEKWAKVQEAFSKVDAWYQKSGDQHPFLLGDTVSWADVVVASYLRQFLYVFGEDSQKWNDFMGWHGGRWKRLLEHLDKYFAPSQRSVGPRIHGKSGRCQDVKISQIASHPRYALNLKGIAYKTEWVEYPDIESVCKRLSIPPTTKNVERKQCYTLPAIHDLSTGVAMSDSLRIIEYLEETYPNRLTLFPQVAFAEAWRSIMNPLWDFLIPVEVFILNSRSAEYFRLTREPAYGKALEDVAPKGELALSEWSKVRDAWAKVAGWYANSDMKGPFLLGDEPCFADIFIGSVLMWMKVVWREDGKLWRDVASWSNGRWQSHLENLEKYALNFKRIAYKTEWVEFPDIESLCKNLAIPPSGKNIYGTVLYTLPAIHDPSTGAYVSDSLAIVEYLEKTYQDTPTLFPNNTLGLQEAFTEAWRSNMGALWSFILPVEVFMLNPPSAEYFRRTREKMYGKSLEEAVLKGEQAVAEWAKVRDAWSKVDEWYAKTDREGPFLLGKEPSFADIFIAACLTWMKVVWREENQLWKDVASWNGGRWKDLLDRFERYATVE</sequence>
<dbReference type="Gene3D" id="3.40.30.10">
    <property type="entry name" value="Glutaredoxin"/>
    <property type="match status" value="4"/>
</dbReference>
<organism evidence="2 3">
    <name type="scientific">Gymnopilus dilepis</name>
    <dbReference type="NCBI Taxonomy" id="231916"/>
    <lineage>
        <taxon>Eukaryota</taxon>
        <taxon>Fungi</taxon>
        <taxon>Dikarya</taxon>
        <taxon>Basidiomycota</taxon>
        <taxon>Agaricomycotina</taxon>
        <taxon>Agaricomycetes</taxon>
        <taxon>Agaricomycetidae</taxon>
        <taxon>Agaricales</taxon>
        <taxon>Agaricineae</taxon>
        <taxon>Hymenogastraceae</taxon>
        <taxon>Gymnopilus</taxon>
    </lineage>
</organism>
<accession>A0A409VJJ1</accession>
<dbReference type="InterPro" id="IPR054416">
    <property type="entry name" value="GST_UstS-like_C"/>
</dbReference>
<comment type="caution">
    <text evidence="2">The sequence shown here is derived from an EMBL/GenBank/DDBJ whole genome shotgun (WGS) entry which is preliminary data.</text>
</comment>
<keyword evidence="3" id="KW-1185">Reference proteome</keyword>
<proteinExistence type="predicted"/>
<dbReference type="Pfam" id="PF22041">
    <property type="entry name" value="GST_C_7"/>
    <property type="match status" value="4"/>
</dbReference>
<evidence type="ECO:0000313" key="2">
    <source>
        <dbReference type="EMBL" id="PPQ66415.1"/>
    </source>
</evidence>
<protein>
    <recommendedName>
        <fullName evidence="1">GST N-terminal domain-containing protein</fullName>
    </recommendedName>
</protein>
<dbReference type="Pfam" id="PF13417">
    <property type="entry name" value="GST_N_3"/>
    <property type="match status" value="1"/>
</dbReference>
<dbReference type="GO" id="GO:0016034">
    <property type="term" value="F:maleylacetoacetate isomerase activity"/>
    <property type="evidence" value="ECO:0007669"/>
    <property type="project" value="TreeGrafter"/>
</dbReference>
<dbReference type="Gene3D" id="1.20.1050.10">
    <property type="match status" value="4"/>
</dbReference>
<dbReference type="STRING" id="231916.A0A409VJJ1"/>
<dbReference type="GO" id="GO:0006749">
    <property type="term" value="P:glutathione metabolic process"/>
    <property type="evidence" value="ECO:0007669"/>
    <property type="project" value="TreeGrafter"/>
</dbReference>
<gene>
    <name evidence="2" type="ORF">CVT26_011284</name>
</gene>
<reference evidence="2 3" key="1">
    <citation type="journal article" date="2018" name="Evol. Lett.">
        <title>Horizontal gene cluster transfer increased hallucinogenic mushroom diversity.</title>
        <authorList>
            <person name="Reynolds H.T."/>
            <person name="Vijayakumar V."/>
            <person name="Gluck-Thaler E."/>
            <person name="Korotkin H.B."/>
            <person name="Matheny P.B."/>
            <person name="Slot J.C."/>
        </authorList>
    </citation>
    <scope>NUCLEOTIDE SEQUENCE [LARGE SCALE GENOMIC DNA]</scope>
    <source>
        <strain evidence="2 3">SRW20</strain>
    </source>
</reference>